<name>A0A8H6XLZ8_9AGAR</name>
<comment type="caution">
    <text evidence="3">The sequence shown here is derived from an EMBL/GenBank/DDBJ whole genome shotgun (WGS) entry which is preliminary data.</text>
</comment>
<comment type="similarity">
    <text evidence="1">Belongs to the fungal fucose-specific lectin family.</text>
</comment>
<dbReference type="OrthoDB" id="3049526at2759"/>
<dbReference type="Gene3D" id="2.120.10.70">
    <property type="entry name" value="Fucose-specific lectin"/>
    <property type="match status" value="3"/>
</dbReference>
<proteinExistence type="inferred from homology"/>
<protein>
    <submittedName>
        <fullName evidence="3">Jacalin-type lectin domain-containing protein</fullName>
    </submittedName>
</protein>
<dbReference type="EMBL" id="JACAZI010000015">
    <property type="protein sequence ID" value="KAF7344118.1"/>
    <property type="molecule type" value="Genomic_DNA"/>
</dbReference>
<evidence type="ECO:0000256" key="2">
    <source>
        <dbReference type="SAM" id="MobiDB-lite"/>
    </source>
</evidence>
<dbReference type="GO" id="GO:0030246">
    <property type="term" value="F:carbohydrate binding"/>
    <property type="evidence" value="ECO:0007669"/>
    <property type="project" value="UniProtKB-KW"/>
</dbReference>
<evidence type="ECO:0000313" key="3">
    <source>
        <dbReference type="EMBL" id="KAF7344118.1"/>
    </source>
</evidence>
<dbReference type="InterPro" id="IPR012475">
    <property type="entry name" value="Fungal_lectin"/>
</dbReference>
<keyword evidence="3" id="KW-0430">Lectin</keyword>
<sequence>MTTLTPTRTVAIASTAWDKGIRVYSTCGNAILEDCLDQEGTHTAAGRGKEKNFGGWYHGATLPNICAPWSALCCISWRSTISLFYQTEDTVIREMRYDGSKWSVSTFAQVNALRGTAMAAVFHEDANRLFFFFQDLGGDVLCRYATNSQWEPAVRVCKARPLTAMAAVQSHSLPVLFFVYCQQTDLSIHQCVAQWPVMNVWSESSTQASTKVFSSMAGICTSNEFRVYVQPSDNSSMWILSRSDFGNAIDLYAHHHPNVYPKNNDCSDVAVRLAGVTCQHRRKRRGQIYLHAWEGGVDTSTYTLYPLWAQRRICPNGYSGASQVTRTCVLQMKSFFPPAAAPTTVTLSVPDLAGIDLPVPTDPSSSSHPPNPTQTDRPMAIAATGWTGTVRVYTQCGDGEIWEGSYDPHVVPWDPDLARRVPGVSSQLDLARRQIHGWRRNKLPDHCASWSMLCCRSWTDARSIRNVSVVYQTTDNILHEMQHDGQNWNTTSLTHADAMPGTAMAEVSSHRRYECYAVFFQDTSGFLCYRLATSAGWATPAARICHAATWTPIAATWARPRDTNEARLYFQDTLHQVREFAVTFQNNNYRDGVWALKKLKLPGMSLGSMSATPWNTGAITILYMQAKDNSIREVVCHWAFDNGRGYRVDETAHLARPSTGVAAFYIPDSLQTNIYWASSDKTLRQRLKLACAWQTIDAIGDLSTGEPLGLALVGPLTPEQLCDWARWFITDLRPLENRWLSLVSQWGRVCPEELKPYAEAAISHMNTLAVKVVQIFTVIARDQSFDDLVDECVTQSDTVSEAFDTLYYRAFDIVEDAANLATEAIYQQSTVQSRMKRIGELRDVIEVLIDGQKKALEMGGDEYNTAAKTLGTLEAAKRAAEDKDENIKLRIVRNVLTLGLGESGDLGDLNAAIKRCDQLIADCKTQIATGQAAKKEAWRRNSKGMGVLQEYWQLDSDLKATEPVLQFRLESLTGFATQIVQIENKALDIGLGLSALLGKASILPTQHTAAQLASNILDIQRLLKTDNRLTVVFVNNPAFLESSLKLIAKRVSEINTGGLV</sequence>
<evidence type="ECO:0000313" key="4">
    <source>
        <dbReference type="Proteomes" id="UP000620124"/>
    </source>
</evidence>
<keyword evidence="4" id="KW-1185">Reference proteome</keyword>
<dbReference type="Pfam" id="PF07938">
    <property type="entry name" value="Fungal_lectin"/>
    <property type="match status" value="1"/>
</dbReference>
<accession>A0A8H6XLZ8</accession>
<feature type="compositionally biased region" description="Polar residues" evidence="2">
    <location>
        <begin position="362"/>
        <end position="376"/>
    </location>
</feature>
<dbReference type="SUPFAM" id="SSF89372">
    <property type="entry name" value="Fucose-specific lectin"/>
    <property type="match status" value="2"/>
</dbReference>
<organism evidence="3 4">
    <name type="scientific">Mycena venus</name>
    <dbReference type="NCBI Taxonomy" id="2733690"/>
    <lineage>
        <taxon>Eukaryota</taxon>
        <taxon>Fungi</taxon>
        <taxon>Dikarya</taxon>
        <taxon>Basidiomycota</taxon>
        <taxon>Agaricomycotina</taxon>
        <taxon>Agaricomycetes</taxon>
        <taxon>Agaricomycetidae</taxon>
        <taxon>Agaricales</taxon>
        <taxon>Marasmiineae</taxon>
        <taxon>Mycenaceae</taxon>
        <taxon>Mycena</taxon>
    </lineage>
</organism>
<dbReference type="AlphaFoldDB" id="A0A8H6XLZ8"/>
<gene>
    <name evidence="3" type="ORF">MVEN_01701600</name>
</gene>
<feature type="region of interest" description="Disordered" evidence="2">
    <location>
        <begin position="356"/>
        <end position="377"/>
    </location>
</feature>
<evidence type="ECO:0000256" key="1">
    <source>
        <dbReference type="ARBA" id="ARBA00009042"/>
    </source>
</evidence>
<reference evidence="3" key="1">
    <citation type="submission" date="2020-05" db="EMBL/GenBank/DDBJ databases">
        <title>Mycena genomes resolve the evolution of fungal bioluminescence.</title>
        <authorList>
            <person name="Tsai I.J."/>
        </authorList>
    </citation>
    <scope>NUCLEOTIDE SEQUENCE</scope>
    <source>
        <strain evidence="3">CCC161011</strain>
    </source>
</reference>
<dbReference type="Proteomes" id="UP000620124">
    <property type="component" value="Unassembled WGS sequence"/>
</dbReference>